<evidence type="ECO:0000256" key="1">
    <source>
        <dbReference type="ARBA" id="ARBA00022801"/>
    </source>
</evidence>
<keyword evidence="1" id="KW-0378">Hydrolase</keyword>
<reference evidence="3 4" key="1">
    <citation type="submission" date="2020-07" db="EMBL/GenBank/DDBJ databases">
        <title>Sequencing the genomes of 1000 actinobacteria strains.</title>
        <authorList>
            <person name="Klenk H.-P."/>
        </authorList>
    </citation>
    <scope>NUCLEOTIDE SEQUENCE [LARGE SCALE GENOMIC DNA]</scope>
    <source>
        <strain evidence="3 4">DSM 22083</strain>
    </source>
</reference>
<evidence type="ECO:0000313" key="4">
    <source>
        <dbReference type="Proteomes" id="UP000569914"/>
    </source>
</evidence>
<accession>A0A7Y9I488</accession>
<dbReference type="EMBL" id="JACCBU010000001">
    <property type="protein sequence ID" value="NYE69833.1"/>
    <property type="molecule type" value="Genomic_DNA"/>
</dbReference>
<dbReference type="Proteomes" id="UP000569914">
    <property type="component" value="Unassembled WGS sequence"/>
</dbReference>
<keyword evidence="4" id="KW-1185">Reference proteome</keyword>
<protein>
    <submittedName>
        <fullName evidence="3">Acetyl esterase/lipase</fullName>
    </submittedName>
</protein>
<sequence length="282" mass="30014">MIMFEPTTDISERLTFVPGIVYGEADGTSLLLDLLLPASATGPVTIWLHGGGWSGGSRIGGLSYWCAHLAAQGIATAAVDYRLSGDAVFPAQLHDVKAAIRWLRAHARDYGLDPARMGIWGHSAGGHLAALAGLTSDHPELEGDGGNGGVSSRVAAVAVASAPSDFLAPGGELINDRPSQVTQLFGGTVAEQEAAMRQASPLTYVQYGAPPFLIAHGTLDETVPYEQATRLRDALNAVDVPVEFIAIDDGYHNWNPKPDSTWPKVRYLEFADLAAQFFHRVL</sequence>
<dbReference type="GO" id="GO:0016787">
    <property type="term" value="F:hydrolase activity"/>
    <property type="evidence" value="ECO:0007669"/>
    <property type="project" value="UniProtKB-KW"/>
</dbReference>
<organism evidence="3 4">
    <name type="scientific">Microlunatus parietis</name>
    <dbReference type="NCBI Taxonomy" id="682979"/>
    <lineage>
        <taxon>Bacteria</taxon>
        <taxon>Bacillati</taxon>
        <taxon>Actinomycetota</taxon>
        <taxon>Actinomycetes</taxon>
        <taxon>Propionibacteriales</taxon>
        <taxon>Propionibacteriaceae</taxon>
        <taxon>Microlunatus</taxon>
    </lineage>
</organism>
<dbReference type="InterPro" id="IPR050300">
    <property type="entry name" value="GDXG_lipolytic_enzyme"/>
</dbReference>
<evidence type="ECO:0000259" key="2">
    <source>
        <dbReference type="Pfam" id="PF20434"/>
    </source>
</evidence>
<dbReference type="AlphaFoldDB" id="A0A7Y9I488"/>
<dbReference type="Pfam" id="PF20434">
    <property type="entry name" value="BD-FAE"/>
    <property type="match status" value="1"/>
</dbReference>
<evidence type="ECO:0000313" key="3">
    <source>
        <dbReference type="EMBL" id="NYE69833.1"/>
    </source>
</evidence>
<dbReference type="PANTHER" id="PTHR48081">
    <property type="entry name" value="AB HYDROLASE SUPERFAMILY PROTEIN C4A8.06C"/>
    <property type="match status" value="1"/>
</dbReference>
<gene>
    <name evidence="3" type="ORF">BKA15_001162</name>
</gene>
<comment type="caution">
    <text evidence="3">The sequence shown here is derived from an EMBL/GenBank/DDBJ whole genome shotgun (WGS) entry which is preliminary data.</text>
</comment>
<dbReference type="InterPro" id="IPR029058">
    <property type="entry name" value="AB_hydrolase_fold"/>
</dbReference>
<dbReference type="Gene3D" id="3.40.50.1820">
    <property type="entry name" value="alpha/beta hydrolase"/>
    <property type="match status" value="1"/>
</dbReference>
<proteinExistence type="predicted"/>
<dbReference type="SUPFAM" id="SSF53474">
    <property type="entry name" value="alpha/beta-Hydrolases"/>
    <property type="match status" value="1"/>
</dbReference>
<dbReference type="InterPro" id="IPR049492">
    <property type="entry name" value="BD-FAE-like_dom"/>
</dbReference>
<feature type="domain" description="BD-FAE-like" evidence="2">
    <location>
        <begin position="32"/>
        <end position="235"/>
    </location>
</feature>
<dbReference type="PANTHER" id="PTHR48081:SF13">
    <property type="entry name" value="ALPHA_BETA HYDROLASE"/>
    <property type="match status" value="1"/>
</dbReference>
<name>A0A7Y9I488_9ACTN</name>